<organism evidence="1">
    <name type="scientific">Niallia circulans</name>
    <name type="common">Bacillus circulans</name>
    <dbReference type="NCBI Taxonomy" id="1397"/>
    <lineage>
        <taxon>Bacteria</taxon>
        <taxon>Bacillati</taxon>
        <taxon>Bacillota</taxon>
        <taxon>Bacilli</taxon>
        <taxon>Bacillales</taxon>
        <taxon>Bacillaceae</taxon>
        <taxon>Niallia</taxon>
    </lineage>
</organism>
<proteinExistence type="predicted"/>
<evidence type="ECO:0000313" key="1">
    <source>
        <dbReference type="EMBL" id="TRZ39341.1"/>
    </source>
</evidence>
<name>A0A553SQT0_NIACI</name>
<protein>
    <submittedName>
        <fullName evidence="1">Uncharacterized protein</fullName>
    </submittedName>
</protein>
<dbReference type="RefSeq" id="WP_185762739.1">
    <property type="nucleotide sequence ID" value="NZ_CM017505.1"/>
</dbReference>
<accession>A0A553SQT0</accession>
<gene>
    <name evidence="1" type="ORF">CEQ21_07205</name>
</gene>
<dbReference type="AlphaFoldDB" id="A0A553SQT0"/>
<sequence length="216" mass="24349">MKKQIIGLFVFVLLLGTLLPTKLAFASENDGQSDEELVLVTLYSDEEQNILAEVPKSHEQEYIAKLENDDFRTAEIQKSLEYNKTNSINVSTVAKSSYSTAAVGLKPYVRYYKLKEVLQVVDHLDNSRNWLKYASNPLTDYVIGIAISVIKKNPFIGTAVGATVWSLADMSNRQDAWWKESAYQILRGQIRGVKLTVTPNNTGSNYPAAYRILSRY</sequence>
<dbReference type="EMBL" id="RIBP01000002">
    <property type="protein sequence ID" value="TRZ39341.1"/>
    <property type="molecule type" value="Genomic_DNA"/>
</dbReference>
<geneLocation type="plasmid" evidence="1">
    <name>unnamed1</name>
</geneLocation>
<reference evidence="1" key="1">
    <citation type="submission" date="2018-10" db="EMBL/GenBank/DDBJ databases">
        <title>FDA dAtabase for Regulatory Grade micrObial Sequences (FDA-ARGOS): Supporting development and validation of Infectious Disease Dx tests.</title>
        <authorList>
            <person name="Minogue T."/>
            <person name="Wolcott M."/>
            <person name="Wasieloski L."/>
            <person name="Aguilar W."/>
            <person name="Moore D."/>
            <person name="Tallon L.J."/>
            <person name="Sadzewicz L."/>
            <person name="Sengamalay N."/>
            <person name="Ott S."/>
            <person name="Godinez A."/>
            <person name="Nagaraj S."/>
            <person name="Vavikolanu K."/>
            <person name="Vyas G."/>
            <person name="Nadendla S."/>
            <person name="Aluvathingal J."/>
            <person name="Sichtig H."/>
        </authorList>
    </citation>
    <scope>NUCLEOTIDE SEQUENCE</scope>
    <source>
        <strain evidence="1">FDAARGOS_343</strain>
        <plasmid evidence="1">unnamed1</plasmid>
    </source>
</reference>
<dbReference type="Proteomes" id="UP000319837">
    <property type="component" value="Plasmid unnamed1"/>
</dbReference>
<comment type="caution">
    <text evidence="1">The sequence shown here is derived from an EMBL/GenBank/DDBJ whole genome shotgun (WGS) entry which is preliminary data.</text>
</comment>
<keyword evidence="1" id="KW-0614">Plasmid</keyword>